<evidence type="ECO:0000256" key="1">
    <source>
        <dbReference type="ARBA" id="ARBA00006943"/>
    </source>
</evidence>
<proteinExistence type="inferred from homology"/>
<dbReference type="InterPro" id="IPR033195">
    <property type="entry name" value="AmidinoTrfase"/>
</dbReference>
<organism evidence="4 5">
    <name type="scientific">Stieleria marina</name>
    <dbReference type="NCBI Taxonomy" id="1930275"/>
    <lineage>
        <taxon>Bacteria</taxon>
        <taxon>Pseudomonadati</taxon>
        <taxon>Planctomycetota</taxon>
        <taxon>Planctomycetia</taxon>
        <taxon>Pirellulales</taxon>
        <taxon>Pirellulaceae</taxon>
        <taxon>Stieleria</taxon>
    </lineage>
</organism>
<accession>A0A517P0J1</accession>
<evidence type="ECO:0000256" key="2">
    <source>
        <dbReference type="ARBA" id="ARBA00022679"/>
    </source>
</evidence>
<dbReference type="Gene3D" id="3.75.10.10">
    <property type="entry name" value="L-arginine/glycine Amidinotransferase, Chain A"/>
    <property type="match status" value="1"/>
</dbReference>
<comment type="similarity">
    <text evidence="1">Belongs to the amidinotransferase family.</text>
</comment>
<evidence type="ECO:0000313" key="5">
    <source>
        <dbReference type="Proteomes" id="UP000319817"/>
    </source>
</evidence>
<feature type="active site" evidence="3">
    <location>
        <position position="209"/>
    </location>
</feature>
<feature type="active site" evidence="3">
    <location>
        <position position="258"/>
    </location>
</feature>
<dbReference type="GO" id="GO:0015069">
    <property type="term" value="F:scyllo-inosamine-4-phosphate amidinotransferase activity"/>
    <property type="evidence" value="ECO:0007669"/>
    <property type="project" value="UniProtKB-EC"/>
</dbReference>
<evidence type="ECO:0000313" key="4">
    <source>
        <dbReference type="EMBL" id="QDT12896.1"/>
    </source>
</evidence>
<dbReference type="SUPFAM" id="SSF55909">
    <property type="entry name" value="Pentein"/>
    <property type="match status" value="1"/>
</dbReference>
<protein>
    <submittedName>
        <fullName evidence="4">Inosamine-phosphate amidinotransferase 1</fullName>
        <ecNumber evidence="4">2.1.4.2</ecNumber>
    </submittedName>
</protein>
<keyword evidence="5" id="KW-1185">Reference proteome</keyword>
<dbReference type="Proteomes" id="UP000319817">
    <property type="component" value="Chromosome"/>
</dbReference>
<keyword evidence="2 4" id="KW-0808">Transferase</keyword>
<gene>
    <name evidence="4" type="primary">strB1_1</name>
    <name evidence="4" type="ORF">K239x_49090</name>
</gene>
<feature type="active site" description="Amidino-cysteine intermediate" evidence="3">
    <location>
        <position position="361"/>
    </location>
</feature>
<dbReference type="GO" id="GO:0006601">
    <property type="term" value="P:creatine biosynthetic process"/>
    <property type="evidence" value="ECO:0007669"/>
    <property type="project" value="TreeGrafter"/>
</dbReference>
<dbReference type="PANTHER" id="PTHR10488:SF1">
    <property type="entry name" value="GLYCINE AMIDINOTRANSFERASE, MITOCHONDRIAL"/>
    <property type="match status" value="1"/>
</dbReference>
<dbReference type="EC" id="2.1.4.2" evidence="4"/>
<evidence type="ECO:0000256" key="3">
    <source>
        <dbReference type="PIRSR" id="PIRSR633195-1"/>
    </source>
</evidence>
<name>A0A517P0J1_9BACT</name>
<reference evidence="4 5" key="1">
    <citation type="submission" date="2019-02" db="EMBL/GenBank/DDBJ databases">
        <title>Deep-cultivation of Planctomycetes and their phenomic and genomic characterization uncovers novel biology.</title>
        <authorList>
            <person name="Wiegand S."/>
            <person name="Jogler M."/>
            <person name="Boedeker C."/>
            <person name="Pinto D."/>
            <person name="Vollmers J."/>
            <person name="Rivas-Marin E."/>
            <person name="Kohn T."/>
            <person name="Peeters S.H."/>
            <person name="Heuer A."/>
            <person name="Rast P."/>
            <person name="Oberbeckmann S."/>
            <person name="Bunk B."/>
            <person name="Jeske O."/>
            <person name="Meyerdierks A."/>
            <person name="Storesund J.E."/>
            <person name="Kallscheuer N."/>
            <person name="Luecker S."/>
            <person name="Lage O.M."/>
            <person name="Pohl T."/>
            <person name="Merkel B.J."/>
            <person name="Hornburger P."/>
            <person name="Mueller R.-W."/>
            <person name="Bruemmer F."/>
            <person name="Labrenz M."/>
            <person name="Spormann A.M."/>
            <person name="Op den Camp H."/>
            <person name="Overmann J."/>
            <person name="Amann R."/>
            <person name="Jetten M.S.M."/>
            <person name="Mascher T."/>
            <person name="Medema M.H."/>
            <person name="Devos D.P."/>
            <person name="Kaster A.-K."/>
            <person name="Ovreas L."/>
            <person name="Rohde M."/>
            <person name="Galperin M.Y."/>
            <person name="Jogler C."/>
        </authorList>
    </citation>
    <scope>NUCLEOTIDE SEQUENCE [LARGE SCALE GENOMIC DNA]</scope>
    <source>
        <strain evidence="4 5">K23_9</strain>
    </source>
</reference>
<dbReference type="GO" id="GO:0015068">
    <property type="term" value="F:glycine amidinotransferase activity"/>
    <property type="evidence" value="ECO:0007669"/>
    <property type="project" value="TreeGrafter"/>
</dbReference>
<dbReference type="EMBL" id="CP036526">
    <property type="protein sequence ID" value="QDT12896.1"/>
    <property type="molecule type" value="Genomic_DNA"/>
</dbReference>
<dbReference type="PANTHER" id="PTHR10488">
    <property type="entry name" value="GLYCINE AMIDINOTRANSFERASE, MITOCHONDRIAL"/>
    <property type="match status" value="1"/>
</dbReference>
<dbReference type="AlphaFoldDB" id="A0A517P0J1"/>
<dbReference type="RefSeq" id="WP_419189310.1">
    <property type="nucleotide sequence ID" value="NZ_CP036526.1"/>
</dbReference>
<sequence>MKGLEMETLEKSAVVHSKTDCPVNSHNEWDPLEEVIVGSVDTAMFPGWSRINEVTVPPGEWARIERNVGGKGVPYPSEMVSRAQEDLAEFVAILEGEGVVVRKVDRTDFSRSFQPPSWGVDCGFCSANPRDPFLVIGNEIIEAPMADRSRYFEAWAYRSLFKEYFHAGAKWTSAPKPQLLDDLYDSQYRVPQSGERMRFIATEFEPVFDAADFVRCGRDIFAQKSHVTNDMGIMWLQRHLGDDYRVHIIESRNPENIHIDTSFLPLAPGKVMVNPDYVDIDRLPSVLDDWEILIPPAPVGNADPLRICSPWISLNVLMLDQDRIVVERRQEPLIRALKEWGFTPIPCSFEHYFPFMGSFHCATLDIRRRGKLQSYF</sequence>